<evidence type="ECO:0000313" key="4">
    <source>
        <dbReference type="Proteomes" id="UP000001542"/>
    </source>
</evidence>
<feature type="coiled-coil region" evidence="1">
    <location>
        <begin position="37"/>
        <end position="95"/>
    </location>
</feature>
<feature type="region of interest" description="Disordered" evidence="2">
    <location>
        <begin position="109"/>
        <end position="128"/>
    </location>
</feature>
<keyword evidence="1" id="KW-0175">Coiled coil</keyword>
<proteinExistence type="predicted"/>
<feature type="coiled-coil region" evidence="1">
    <location>
        <begin position="140"/>
        <end position="167"/>
    </location>
</feature>
<accession>A2G103</accession>
<dbReference type="VEuPathDB" id="TrichDB:TVAG_229830"/>
<evidence type="ECO:0000313" key="3">
    <source>
        <dbReference type="EMBL" id="EAX89161.1"/>
    </source>
</evidence>
<name>A2G103_TRIV3</name>
<sequence>MNLSFLDSSEIEDAKFPETYENGDAQFLDIVEFQEAYSKLNKENVSLKIIIKNLMKQLQMFAKSTQYEDTITEIIISSQNKIMTLKNRLNILNKQNYNISTRSNVATQSNNDITHKNPQQKESNFQITKNESNSSLSDVIIQQNKEIEMLKNHLSDQIEESDRLRQEILASPKHISSSLSYSDSFAVNKDFFQPQLKSVGCQCDLDDIVKLKFNINILSKSMLGFIQFVNSFFNIIIPNINFQNGDYFHELTTQFDNSLNILKSEMPKLKLIQNPNNSPIYSLLNLVKETVSNSLGQMKEDHDEIVLKLTEIDEKLQ</sequence>
<protein>
    <submittedName>
        <fullName evidence="3">Uncharacterized protein</fullName>
    </submittedName>
</protein>
<dbReference type="AlphaFoldDB" id="A2G103"/>
<dbReference type="InParanoid" id="A2G103"/>
<gene>
    <name evidence="3" type="ORF">TVAG_229830</name>
</gene>
<dbReference type="EMBL" id="DS114228">
    <property type="protein sequence ID" value="EAX89161.1"/>
    <property type="molecule type" value="Genomic_DNA"/>
</dbReference>
<dbReference type="Proteomes" id="UP000001542">
    <property type="component" value="Unassembled WGS sequence"/>
</dbReference>
<evidence type="ECO:0000256" key="2">
    <source>
        <dbReference type="SAM" id="MobiDB-lite"/>
    </source>
</evidence>
<reference evidence="3" key="1">
    <citation type="submission" date="2006-10" db="EMBL/GenBank/DDBJ databases">
        <authorList>
            <person name="Amadeo P."/>
            <person name="Zhao Q."/>
            <person name="Wortman J."/>
            <person name="Fraser-Liggett C."/>
            <person name="Carlton J."/>
        </authorList>
    </citation>
    <scope>NUCLEOTIDE SEQUENCE</scope>
    <source>
        <strain evidence="3">G3</strain>
    </source>
</reference>
<organism evidence="3 4">
    <name type="scientific">Trichomonas vaginalis (strain ATCC PRA-98 / G3)</name>
    <dbReference type="NCBI Taxonomy" id="412133"/>
    <lineage>
        <taxon>Eukaryota</taxon>
        <taxon>Metamonada</taxon>
        <taxon>Parabasalia</taxon>
        <taxon>Trichomonadida</taxon>
        <taxon>Trichomonadidae</taxon>
        <taxon>Trichomonas</taxon>
    </lineage>
</organism>
<reference evidence="3" key="2">
    <citation type="journal article" date="2007" name="Science">
        <title>Draft genome sequence of the sexually transmitted pathogen Trichomonas vaginalis.</title>
        <authorList>
            <person name="Carlton J.M."/>
            <person name="Hirt R.P."/>
            <person name="Silva J.C."/>
            <person name="Delcher A.L."/>
            <person name="Schatz M."/>
            <person name="Zhao Q."/>
            <person name="Wortman J.R."/>
            <person name="Bidwell S.L."/>
            <person name="Alsmark U.C.M."/>
            <person name="Besteiro S."/>
            <person name="Sicheritz-Ponten T."/>
            <person name="Noel C.J."/>
            <person name="Dacks J.B."/>
            <person name="Foster P.G."/>
            <person name="Simillion C."/>
            <person name="Van de Peer Y."/>
            <person name="Miranda-Saavedra D."/>
            <person name="Barton G.J."/>
            <person name="Westrop G.D."/>
            <person name="Mueller S."/>
            <person name="Dessi D."/>
            <person name="Fiori P.L."/>
            <person name="Ren Q."/>
            <person name="Paulsen I."/>
            <person name="Zhang H."/>
            <person name="Bastida-Corcuera F.D."/>
            <person name="Simoes-Barbosa A."/>
            <person name="Brown M.T."/>
            <person name="Hayes R.D."/>
            <person name="Mukherjee M."/>
            <person name="Okumura C.Y."/>
            <person name="Schneider R."/>
            <person name="Smith A.J."/>
            <person name="Vanacova S."/>
            <person name="Villalvazo M."/>
            <person name="Haas B.J."/>
            <person name="Pertea M."/>
            <person name="Feldblyum T.V."/>
            <person name="Utterback T.R."/>
            <person name="Shu C.L."/>
            <person name="Osoegawa K."/>
            <person name="de Jong P.J."/>
            <person name="Hrdy I."/>
            <person name="Horvathova L."/>
            <person name="Zubacova Z."/>
            <person name="Dolezal P."/>
            <person name="Malik S.B."/>
            <person name="Logsdon J.M. Jr."/>
            <person name="Henze K."/>
            <person name="Gupta A."/>
            <person name="Wang C.C."/>
            <person name="Dunne R.L."/>
            <person name="Upcroft J.A."/>
            <person name="Upcroft P."/>
            <person name="White O."/>
            <person name="Salzberg S.L."/>
            <person name="Tang P."/>
            <person name="Chiu C.-H."/>
            <person name="Lee Y.-S."/>
            <person name="Embley T.M."/>
            <person name="Coombs G.H."/>
            <person name="Mottram J.C."/>
            <person name="Tachezy J."/>
            <person name="Fraser-Liggett C.M."/>
            <person name="Johnson P.J."/>
        </authorList>
    </citation>
    <scope>NUCLEOTIDE SEQUENCE [LARGE SCALE GENOMIC DNA]</scope>
    <source>
        <strain evidence="3">G3</strain>
    </source>
</reference>
<evidence type="ECO:0000256" key="1">
    <source>
        <dbReference type="SAM" id="Coils"/>
    </source>
</evidence>
<dbReference type="VEuPathDB" id="TrichDB:TVAGG3_1043300"/>
<keyword evidence="4" id="KW-1185">Reference proteome</keyword>
<dbReference type="RefSeq" id="XP_001302091.1">
    <property type="nucleotide sequence ID" value="XM_001302090.1"/>
</dbReference>
<dbReference type="KEGG" id="tva:4746830"/>